<dbReference type="InterPro" id="IPR026960">
    <property type="entry name" value="RVT-Znf"/>
</dbReference>
<evidence type="ECO:0000259" key="1">
    <source>
        <dbReference type="Pfam" id="PF13966"/>
    </source>
</evidence>
<dbReference type="AlphaFoldDB" id="A0AAV2DVN1"/>
<reference evidence="2 3" key="1">
    <citation type="submission" date="2024-04" db="EMBL/GenBank/DDBJ databases">
        <authorList>
            <person name="Fracassetti M."/>
        </authorList>
    </citation>
    <scope>NUCLEOTIDE SEQUENCE [LARGE SCALE GENOMIC DNA]</scope>
</reference>
<dbReference type="Pfam" id="PF13966">
    <property type="entry name" value="zf-RVT"/>
    <property type="match status" value="1"/>
</dbReference>
<sequence>MLVKQAWKLLQSPSSVLAQLYKVRYHSSCDFLHAPTGNRQSWAWQGVLEGRKLLLKGLRWQVGCGTCIRILDDLWLPTSPPSSLSLLPGITLDNPFVASLINPLTRSWDRDLLQAFFSPDNIKWILSIPIPLTPKPDRLIWHYSETGQYTVKSGYHLLSDERAELFNTLPSHLDSRFWKVLWSLPVPAKLRVFLWRVVRGFLPCLAVLHAKTLCESSECPVCSEEIESISHCLFDCRVARGVWEGSTP</sequence>
<protein>
    <recommendedName>
        <fullName evidence="1">Reverse transcriptase zinc-binding domain-containing protein</fullName>
    </recommendedName>
</protein>
<organism evidence="2 3">
    <name type="scientific">Linum trigynum</name>
    <dbReference type="NCBI Taxonomy" id="586398"/>
    <lineage>
        <taxon>Eukaryota</taxon>
        <taxon>Viridiplantae</taxon>
        <taxon>Streptophyta</taxon>
        <taxon>Embryophyta</taxon>
        <taxon>Tracheophyta</taxon>
        <taxon>Spermatophyta</taxon>
        <taxon>Magnoliopsida</taxon>
        <taxon>eudicotyledons</taxon>
        <taxon>Gunneridae</taxon>
        <taxon>Pentapetalae</taxon>
        <taxon>rosids</taxon>
        <taxon>fabids</taxon>
        <taxon>Malpighiales</taxon>
        <taxon>Linaceae</taxon>
        <taxon>Linum</taxon>
    </lineage>
</organism>
<evidence type="ECO:0000313" key="2">
    <source>
        <dbReference type="EMBL" id="CAL1377721.1"/>
    </source>
</evidence>
<proteinExistence type="predicted"/>
<evidence type="ECO:0000313" key="3">
    <source>
        <dbReference type="Proteomes" id="UP001497516"/>
    </source>
</evidence>
<gene>
    <name evidence="2" type="ORF">LTRI10_LOCUS19350</name>
</gene>
<keyword evidence="3" id="KW-1185">Reference proteome</keyword>
<name>A0AAV2DVN1_9ROSI</name>
<feature type="domain" description="Reverse transcriptase zinc-binding" evidence="1">
    <location>
        <begin position="149"/>
        <end position="243"/>
    </location>
</feature>
<accession>A0AAV2DVN1</accession>
<dbReference type="EMBL" id="OZ034816">
    <property type="protein sequence ID" value="CAL1377721.1"/>
    <property type="molecule type" value="Genomic_DNA"/>
</dbReference>
<dbReference type="Proteomes" id="UP001497516">
    <property type="component" value="Chromosome 3"/>
</dbReference>